<name>A0ABM6YLP0_9BACT</name>
<dbReference type="RefSeq" id="WP_192941191.1">
    <property type="nucleotide sequence ID" value="NZ_CP032097.1"/>
</dbReference>
<evidence type="ECO:0008006" key="4">
    <source>
        <dbReference type="Google" id="ProtNLM"/>
    </source>
</evidence>
<gene>
    <name evidence="2" type="ORF">AELL_2077</name>
</gene>
<feature type="coiled-coil region" evidence="1">
    <location>
        <begin position="228"/>
        <end position="265"/>
    </location>
</feature>
<evidence type="ECO:0000313" key="2">
    <source>
        <dbReference type="EMBL" id="AXX95719.1"/>
    </source>
</evidence>
<proteinExistence type="predicted"/>
<evidence type="ECO:0000256" key="1">
    <source>
        <dbReference type="SAM" id="Coils"/>
    </source>
</evidence>
<protein>
    <recommendedName>
        <fullName evidence="4">Lactate permease</fullName>
    </recommendedName>
</protein>
<keyword evidence="1" id="KW-0175">Coiled coil</keyword>
<accession>A0ABM6YLP0</accession>
<keyword evidence="3" id="KW-1185">Reference proteome</keyword>
<dbReference type="EMBL" id="CP032097">
    <property type="protein sequence ID" value="AXX95719.1"/>
    <property type="molecule type" value="Genomic_DNA"/>
</dbReference>
<evidence type="ECO:0000313" key="3">
    <source>
        <dbReference type="Proteomes" id="UP000262582"/>
    </source>
</evidence>
<reference evidence="2 3" key="1">
    <citation type="submission" date="2018-08" db="EMBL/GenBank/DDBJ databases">
        <title>Complete genome of the Arcobacter ellisii type strain LMG 26155.</title>
        <authorList>
            <person name="Miller W.G."/>
            <person name="Yee E."/>
            <person name="Bono J.L."/>
        </authorList>
    </citation>
    <scope>NUCLEOTIDE SEQUENCE [LARGE SCALE GENOMIC DNA]</scope>
    <source>
        <strain evidence="2 3">LMG 26155</strain>
    </source>
</reference>
<dbReference type="Proteomes" id="UP000262582">
    <property type="component" value="Chromosome"/>
</dbReference>
<organism evidence="2 3">
    <name type="scientific">Arcobacter ellisii</name>
    <dbReference type="NCBI Taxonomy" id="913109"/>
    <lineage>
        <taxon>Bacteria</taxon>
        <taxon>Pseudomonadati</taxon>
        <taxon>Campylobacterota</taxon>
        <taxon>Epsilonproteobacteria</taxon>
        <taxon>Campylobacterales</taxon>
        <taxon>Arcobacteraceae</taxon>
        <taxon>Arcobacter</taxon>
    </lineage>
</organism>
<sequence length="533" mass="61024">MERVDRFNKRKQILKESKNLILSSEVRNENIVEHTLVKKTLNRLEETYNTDFSISSTEVKEFLEDFQKKFHEEKFNKLIIDCKNEVIKSIVTPFGLGKIIAVYDKVGGNVDTINNARNGIYSTEEEQNKYANRGDYNSDEYHKDTDFININRKYSQDRKDGNATDYMTGSKLDPNQSHDLDHIKSAKEIHDDAGRVLAEIDGSTLANTETNLKPTTATNNRSKKADDMETFLNKKNERLEKIDELKQKDSLNIQEQNELRKLEELSKIDDKKAMESDEKARKEIDKEINTAYYTSEKFVKNAAITGASEGFKMGIQQALGLVITEFFTALFDEIIDIYKNGFSNGFEDEKFFTILKERLIRIGNKIKEKWKEAAIAFKDGFISGFISNLVTVAINMFVTTSKKVARIIREGIFSLFRAVKMLVFPPENMTYEDAMHEAKKLLATGVLISLGVLAEESVEKLISTVPILLPYSSTLSTVFIGTLTGLSVTMTVYYIDKKRDDEELFKNLVESVKEDMDEINRTLELNELKIFKA</sequence>